<feature type="transmembrane region" description="Helical" evidence="1">
    <location>
        <begin position="47"/>
        <end position="66"/>
    </location>
</feature>
<reference evidence="3" key="2">
    <citation type="journal article" date="2021" name="Genome Biol. Evol.">
        <title>Developing a high-quality reference genome for a parasitic bivalve with doubly uniparental inheritance (Bivalvia: Unionida).</title>
        <authorList>
            <person name="Smith C.H."/>
        </authorList>
    </citation>
    <scope>NUCLEOTIDE SEQUENCE</scope>
    <source>
        <strain evidence="3">CHS0354</strain>
        <tissue evidence="3">Mantle</tissue>
    </source>
</reference>
<dbReference type="SMART" id="SM00034">
    <property type="entry name" value="CLECT"/>
    <property type="match status" value="1"/>
</dbReference>
<reference evidence="3" key="1">
    <citation type="journal article" date="2021" name="Genome Biol. Evol.">
        <title>A High-Quality Reference Genome for a Parasitic Bivalve with Doubly Uniparental Inheritance (Bivalvia: Unionida).</title>
        <authorList>
            <person name="Smith C.H."/>
        </authorList>
    </citation>
    <scope>NUCLEOTIDE SEQUENCE</scope>
    <source>
        <strain evidence="3">CHS0354</strain>
    </source>
</reference>
<dbReference type="Gene3D" id="3.10.100.10">
    <property type="entry name" value="Mannose-Binding Protein A, subunit A"/>
    <property type="match status" value="1"/>
</dbReference>
<sequence>MSEYCYYYSKGKMKLSCMLLLYLTNIMLIAIVPCVPHIPYLHANIDVLSPLFLATVLLAFLQASFLKRRSLTRVTAAAARTTTTAGTTTTLQLPAATSTTTAPQTVSTLSSTETRTTTTAGTTTTLQLPAATSTTTVPPSRCKNGYTFYSGPGNSFCFRLSDICATWDMARSVCQMEGGDLVVLDGDSLIPFTNSLRQFLLKINCDIPFVYFGAMIDDTGTARYITGGTIPKDSPIWFQGLGFEPNKCVAAGNDDDNVVLLYGPCNLRQGYACQHF</sequence>
<evidence type="ECO:0000313" key="3">
    <source>
        <dbReference type="EMBL" id="KAK3583163.1"/>
    </source>
</evidence>
<dbReference type="InterPro" id="IPR001304">
    <property type="entry name" value="C-type_lectin-like"/>
</dbReference>
<protein>
    <recommendedName>
        <fullName evidence="2">C-type lectin domain-containing protein</fullName>
    </recommendedName>
</protein>
<reference evidence="3" key="3">
    <citation type="submission" date="2023-05" db="EMBL/GenBank/DDBJ databases">
        <authorList>
            <person name="Smith C.H."/>
        </authorList>
    </citation>
    <scope>NUCLEOTIDE SEQUENCE</scope>
    <source>
        <strain evidence="3">CHS0354</strain>
        <tissue evidence="3">Mantle</tissue>
    </source>
</reference>
<feature type="domain" description="C-type lectin" evidence="2">
    <location>
        <begin position="142"/>
        <end position="274"/>
    </location>
</feature>
<name>A0AAE0S131_9BIVA</name>
<feature type="transmembrane region" description="Helical" evidence="1">
    <location>
        <begin position="20"/>
        <end position="41"/>
    </location>
</feature>
<dbReference type="SUPFAM" id="SSF56436">
    <property type="entry name" value="C-type lectin-like"/>
    <property type="match status" value="1"/>
</dbReference>
<evidence type="ECO:0000256" key="1">
    <source>
        <dbReference type="SAM" id="Phobius"/>
    </source>
</evidence>
<dbReference type="Proteomes" id="UP001195483">
    <property type="component" value="Unassembled WGS sequence"/>
</dbReference>
<comment type="caution">
    <text evidence="3">The sequence shown here is derived from an EMBL/GenBank/DDBJ whole genome shotgun (WGS) entry which is preliminary data.</text>
</comment>
<evidence type="ECO:0000259" key="2">
    <source>
        <dbReference type="SMART" id="SM00034"/>
    </source>
</evidence>
<keyword evidence="4" id="KW-1185">Reference proteome</keyword>
<dbReference type="InterPro" id="IPR016186">
    <property type="entry name" value="C-type_lectin-like/link_sf"/>
</dbReference>
<keyword evidence="1" id="KW-0812">Transmembrane</keyword>
<organism evidence="3 4">
    <name type="scientific">Potamilus streckersoni</name>
    <dbReference type="NCBI Taxonomy" id="2493646"/>
    <lineage>
        <taxon>Eukaryota</taxon>
        <taxon>Metazoa</taxon>
        <taxon>Spiralia</taxon>
        <taxon>Lophotrochozoa</taxon>
        <taxon>Mollusca</taxon>
        <taxon>Bivalvia</taxon>
        <taxon>Autobranchia</taxon>
        <taxon>Heteroconchia</taxon>
        <taxon>Palaeoheterodonta</taxon>
        <taxon>Unionida</taxon>
        <taxon>Unionoidea</taxon>
        <taxon>Unionidae</taxon>
        <taxon>Ambleminae</taxon>
        <taxon>Lampsilini</taxon>
        <taxon>Potamilus</taxon>
    </lineage>
</organism>
<dbReference type="EMBL" id="JAEAOA010001532">
    <property type="protein sequence ID" value="KAK3583163.1"/>
    <property type="molecule type" value="Genomic_DNA"/>
</dbReference>
<dbReference type="AlphaFoldDB" id="A0AAE0S131"/>
<evidence type="ECO:0000313" key="4">
    <source>
        <dbReference type="Proteomes" id="UP001195483"/>
    </source>
</evidence>
<dbReference type="CDD" id="cd00037">
    <property type="entry name" value="CLECT"/>
    <property type="match status" value="1"/>
</dbReference>
<keyword evidence="1" id="KW-1133">Transmembrane helix</keyword>
<keyword evidence="1" id="KW-0472">Membrane</keyword>
<proteinExistence type="predicted"/>
<accession>A0AAE0S131</accession>
<dbReference type="InterPro" id="IPR016187">
    <property type="entry name" value="CTDL_fold"/>
</dbReference>
<gene>
    <name evidence="3" type="ORF">CHS0354_025677</name>
</gene>